<evidence type="ECO:0000313" key="3">
    <source>
        <dbReference type="Proteomes" id="UP000663832"/>
    </source>
</evidence>
<sequence>MGNQHNRQKSSVKTPTTSTIKQIQHSSDQYQIIDLDEIVEQWIWYMWNRTKTKSVSHYKREELLITINWNHVTFTQSDVRFYGSPPVRIPKSQILFRTNFTNTTTNEQLYIFKTERSTRSMFKFIFTHMLTKSSKSPIIFCLPDEIVQLGGGAKSDQSVEIGQDTIKEYNMRWNVNSQIRVAPHTCTYAELNIDEEEFHGDFSVFIEFSGRITATIATRQTPDNYLRFIDGNIIEIIRETMENNHHQLHDIEIIENDPPIVRFHMRGKCSFRYGIQQHVVLKQESLSTDIDLHIADN</sequence>
<dbReference type="OrthoDB" id="9977517at2759"/>
<dbReference type="PANTHER" id="PTHR39369:SF6">
    <property type="entry name" value="LIN-24 (TWENTY-FOUR) LIKE"/>
    <property type="match status" value="1"/>
</dbReference>
<evidence type="ECO:0000256" key="1">
    <source>
        <dbReference type="SAM" id="MobiDB-lite"/>
    </source>
</evidence>
<comment type="caution">
    <text evidence="2">The sequence shown here is derived from an EMBL/GenBank/DDBJ whole genome shotgun (WGS) entry which is preliminary data.</text>
</comment>
<dbReference type="EMBL" id="CAJNOM010000001">
    <property type="protein sequence ID" value="CAF0732904.1"/>
    <property type="molecule type" value="Genomic_DNA"/>
</dbReference>
<organism evidence="2 3">
    <name type="scientific">Adineta steineri</name>
    <dbReference type="NCBI Taxonomy" id="433720"/>
    <lineage>
        <taxon>Eukaryota</taxon>
        <taxon>Metazoa</taxon>
        <taxon>Spiralia</taxon>
        <taxon>Gnathifera</taxon>
        <taxon>Rotifera</taxon>
        <taxon>Eurotatoria</taxon>
        <taxon>Bdelloidea</taxon>
        <taxon>Adinetida</taxon>
        <taxon>Adinetidae</taxon>
        <taxon>Adineta</taxon>
    </lineage>
</organism>
<feature type="compositionally biased region" description="Basic residues" evidence="1">
    <location>
        <begin position="1"/>
        <end position="10"/>
    </location>
</feature>
<dbReference type="PANTHER" id="PTHR39369">
    <property type="entry name" value="LIN-24 (TWENTY-FOUR) LIKE"/>
    <property type="match status" value="1"/>
</dbReference>
<dbReference type="SUPFAM" id="SSF56973">
    <property type="entry name" value="Aerolisin/ETX pore-forming domain"/>
    <property type="match status" value="1"/>
</dbReference>
<gene>
    <name evidence="2" type="ORF">QVE165_LOCUS408</name>
</gene>
<keyword evidence="3" id="KW-1185">Reference proteome</keyword>
<feature type="compositionally biased region" description="Polar residues" evidence="1">
    <location>
        <begin position="11"/>
        <end position="20"/>
    </location>
</feature>
<name>A0A813NG80_9BILA</name>
<dbReference type="Gene3D" id="2.170.15.10">
    <property type="entry name" value="Proaerolysin, chain A, domain 3"/>
    <property type="match status" value="1"/>
</dbReference>
<dbReference type="AlphaFoldDB" id="A0A813NG80"/>
<evidence type="ECO:0000313" key="2">
    <source>
        <dbReference type="EMBL" id="CAF0732904.1"/>
    </source>
</evidence>
<proteinExistence type="predicted"/>
<reference evidence="2" key="1">
    <citation type="submission" date="2021-02" db="EMBL/GenBank/DDBJ databases">
        <authorList>
            <person name="Nowell W R."/>
        </authorList>
    </citation>
    <scope>NUCLEOTIDE SEQUENCE</scope>
</reference>
<dbReference type="Proteomes" id="UP000663832">
    <property type="component" value="Unassembled WGS sequence"/>
</dbReference>
<protein>
    <submittedName>
        <fullName evidence="2">Uncharacterized protein</fullName>
    </submittedName>
</protein>
<accession>A0A813NG80</accession>
<feature type="region of interest" description="Disordered" evidence="1">
    <location>
        <begin position="1"/>
        <end position="20"/>
    </location>
</feature>